<gene>
    <name evidence="6" type="ORF">H8E41_08560</name>
</gene>
<dbReference type="EMBL" id="JACNJZ010000118">
    <property type="protein sequence ID" value="MBC8317946.1"/>
    <property type="molecule type" value="Genomic_DNA"/>
</dbReference>
<evidence type="ECO:0000313" key="7">
    <source>
        <dbReference type="Proteomes" id="UP000614424"/>
    </source>
</evidence>
<comment type="caution">
    <text evidence="6">The sequence shown here is derived from an EMBL/GenBank/DDBJ whole genome shotgun (WGS) entry which is preliminary data.</text>
</comment>
<dbReference type="EC" id="2.4.1.13" evidence="1"/>
<protein>
    <recommendedName>
        <fullName evidence="1">sucrose synthase</fullName>
        <ecNumber evidence="1">2.4.1.13</ecNumber>
    </recommendedName>
</protein>
<dbReference type="SUPFAM" id="SSF53756">
    <property type="entry name" value="UDP-Glycosyltransferase/glycogen phosphorylase"/>
    <property type="match status" value="1"/>
</dbReference>
<dbReference type="Pfam" id="PF00534">
    <property type="entry name" value="Glycos_transf_1"/>
    <property type="match status" value="1"/>
</dbReference>
<feature type="domain" description="Glycosyl transferase family 1" evidence="5">
    <location>
        <begin position="6"/>
        <end position="69"/>
    </location>
</feature>
<name>A0A8J6TCS5_9BACT</name>
<proteinExistence type="predicted"/>
<evidence type="ECO:0000256" key="3">
    <source>
        <dbReference type="ARBA" id="ARBA00022679"/>
    </source>
</evidence>
<evidence type="ECO:0000256" key="4">
    <source>
        <dbReference type="ARBA" id="ARBA00049030"/>
    </source>
</evidence>
<feature type="non-terminal residue" evidence="6">
    <location>
        <position position="1"/>
    </location>
</feature>
<dbReference type="InterPro" id="IPR012820">
    <property type="entry name" value="Sucrose_synthase_pln/cyn"/>
</dbReference>
<reference evidence="6 7" key="1">
    <citation type="submission" date="2020-08" db="EMBL/GenBank/DDBJ databases">
        <title>Bridging the membrane lipid divide: bacteria of the FCB group superphylum have the potential to synthesize archaeal ether lipids.</title>
        <authorList>
            <person name="Villanueva L."/>
            <person name="Von Meijenfeldt F.A.B."/>
            <person name="Westbye A.B."/>
            <person name="Yadav S."/>
            <person name="Hopmans E.C."/>
            <person name="Dutilh B.E."/>
            <person name="Sinninghe Damste J.S."/>
        </authorList>
    </citation>
    <scope>NUCLEOTIDE SEQUENCE [LARGE SCALE GENOMIC DNA]</scope>
    <source>
        <strain evidence="6">NIOZ-UU47</strain>
    </source>
</reference>
<sequence>LADRRGAFVQPAFFEAFGLTVIEAMGSGLPTFATRYGGPLEIIEDGVSGFHIDPNHGERVAEIIADFFDKCAAEPQYWQALSKGALNRVKQRYTWKLYARRLMSLSCVYGFWKFATNLERKETQRYLEMFYNLQYKPLAEAVNRD</sequence>
<dbReference type="GO" id="GO:0016157">
    <property type="term" value="F:sucrose synthase activity"/>
    <property type="evidence" value="ECO:0007669"/>
    <property type="project" value="UniProtKB-EC"/>
</dbReference>
<dbReference type="GO" id="GO:0005985">
    <property type="term" value="P:sucrose metabolic process"/>
    <property type="evidence" value="ECO:0007669"/>
    <property type="project" value="InterPro"/>
</dbReference>
<evidence type="ECO:0000256" key="2">
    <source>
        <dbReference type="ARBA" id="ARBA00022676"/>
    </source>
</evidence>
<evidence type="ECO:0000259" key="5">
    <source>
        <dbReference type="Pfam" id="PF00534"/>
    </source>
</evidence>
<comment type="catalytic activity">
    <reaction evidence="4">
        <text>an NDP-alpha-D-glucose + D-fructose = a ribonucleoside 5'-diphosphate + sucrose + H(+)</text>
        <dbReference type="Rhea" id="RHEA:16241"/>
        <dbReference type="ChEBI" id="CHEBI:15378"/>
        <dbReference type="ChEBI" id="CHEBI:17992"/>
        <dbReference type="ChEBI" id="CHEBI:37721"/>
        <dbReference type="ChEBI" id="CHEBI:57930"/>
        <dbReference type="ChEBI" id="CHEBI:76533"/>
        <dbReference type="EC" id="2.4.1.13"/>
    </reaction>
</comment>
<dbReference type="InterPro" id="IPR001296">
    <property type="entry name" value="Glyco_trans_1"/>
</dbReference>
<dbReference type="AlphaFoldDB" id="A0A8J6TCS5"/>
<dbReference type="Proteomes" id="UP000614424">
    <property type="component" value="Unassembled WGS sequence"/>
</dbReference>
<dbReference type="Gene3D" id="3.40.50.2000">
    <property type="entry name" value="Glycogen Phosphorylase B"/>
    <property type="match status" value="2"/>
</dbReference>
<evidence type="ECO:0000313" key="6">
    <source>
        <dbReference type="EMBL" id="MBC8317946.1"/>
    </source>
</evidence>
<evidence type="ECO:0000256" key="1">
    <source>
        <dbReference type="ARBA" id="ARBA00012540"/>
    </source>
</evidence>
<accession>A0A8J6TCS5</accession>
<keyword evidence="3" id="KW-0808">Transferase</keyword>
<dbReference type="PANTHER" id="PTHR45839:SF7">
    <property type="entry name" value="SUCROSE SYNTHASE 1"/>
    <property type="match status" value="1"/>
</dbReference>
<dbReference type="PANTHER" id="PTHR45839">
    <property type="match status" value="1"/>
</dbReference>
<organism evidence="6 7">
    <name type="scientific">Candidatus Desulfobia pelagia</name>
    <dbReference type="NCBI Taxonomy" id="2841692"/>
    <lineage>
        <taxon>Bacteria</taxon>
        <taxon>Pseudomonadati</taxon>
        <taxon>Thermodesulfobacteriota</taxon>
        <taxon>Desulfobulbia</taxon>
        <taxon>Desulfobulbales</taxon>
        <taxon>Desulfobulbaceae</taxon>
        <taxon>Candidatus Desulfobia</taxon>
    </lineage>
</organism>
<keyword evidence="2" id="KW-0328">Glycosyltransferase</keyword>